<name>A0A538SCG4_UNCEI</name>
<comment type="caution">
    <text evidence="9">The sequence shown here is derived from an EMBL/GenBank/DDBJ whole genome shotgun (WGS) entry which is preliminary data.</text>
</comment>
<evidence type="ECO:0000256" key="4">
    <source>
        <dbReference type="ARBA" id="ARBA00023186"/>
    </source>
</evidence>
<dbReference type="GO" id="GO:0016853">
    <property type="term" value="F:isomerase activity"/>
    <property type="evidence" value="ECO:0007669"/>
    <property type="project" value="UniProtKB-KW"/>
</dbReference>
<feature type="binding site" evidence="6">
    <location>
        <position position="494"/>
    </location>
    <ligand>
        <name>ATP</name>
        <dbReference type="ChEBI" id="CHEBI:30616"/>
    </ligand>
</feature>
<dbReference type="CDD" id="cd03344">
    <property type="entry name" value="GroEL"/>
    <property type="match status" value="1"/>
</dbReference>
<evidence type="ECO:0000256" key="7">
    <source>
        <dbReference type="RuleBase" id="RU000418"/>
    </source>
</evidence>
<organism evidence="9 10">
    <name type="scientific">Eiseniibacteriota bacterium</name>
    <dbReference type="NCBI Taxonomy" id="2212470"/>
    <lineage>
        <taxon>Bacteria</taxon>
        <taxon>Candidatus Eiseniibacteriota</taxon>
    </lineage>
</organism>
<dbReference type="GO" id="GO:0042026">
    <property type="term" value="P:protein refolding"/>
    <property type="evidence" value="ECO:0007669"/>
    <property type="project" value="UniProtKB-UniRule"/>
</dbReference>
<dbReference type="GO" id="GO:0140662">
    <property type="term" value="F:ATP-dependent protein folding chaperone"/>
    <property type="evidence" value="ECO:0007669"/>
    <property type="project" value="InterPro"/>
</dbReference>
<dbReference type="EMBL" id="VBOT01000128">
    <property type="protein sequence ID" value="TMQ49065.1"/>
    <property type="molecule type" value="Genomic_DNA"/>
</dbReference>
<feature type="binding site" evidence="6">
    <location>
        <begin position="30"/>
        <end position="33"/>
    </location>
    <ligand>
        <name>ATP</name>
        <dbReference type="ChEBI" id="CHEBI:30616"/>
    </ligand>
</feature>
<dbReference type="SUPFAM" id="SSF48592">
    <property type="entry name" value="GroEL equatorial domain-like"/>
    <property type="match status" value="1"/>
</dbReference>
<dbReference type="GO" id="GO:0005524">
    <property type="term" value="F:ATP binding"/>
    <property type="evidence" value="ECO:0007669"/>
    <property type="project" value="UniProtKB-UniRule"/>
</dbReference>
<evidence type="ECO:0000313" key="10">
    <source>
        <dbReference type="Proteomes" id="UP000320184"/>
    </source>
</evidence>
<dbReference type="InterPro" id="IPR027413">
    <property type="entry name" value="GROEL-like_equatorial_sf"/>
</dbReference>
<comment type="caution">
    <text evidence="6">Lacks conserved residue(s) required for the propagation of feature annotation.</text>
</comment>
<dbReference type="PANTHER" id="PTHR45633">
    <property type="entry name" value="60 KDA HEAT SHOCK PROTEIN, MITOCHONDRIAL"/>
    <property type="match status" value="1"/>
</dbReference>
<keyword evidence="5 6" id="KW-0413">Isomerase</keyword>
<keyword evidence="4 6" id="KW-0143">Chaperone</keyword>
<proteinExistence type="inferred from homology"/>
<dbReference type="NCBIfam" id="NF009487">
    <property type="entry name" value="PRK12849.1"/>
    <property type="match status" value="1"/>
</dbReference>
<comment type="subunit">
    <text evidence="6 8">Forms a cylinder of 14 subunits composed of two heptameric rings stacked back-to-back. Interacts with the co-chaperonin GroES.</text>
</comment>
<evidence type="ECO:0000256" key="3">
    <source>
        <dbReference type="ARBA" id="ARBA00022840"/>
    </source>
</evidence>
<keyword evidence="2 6" id="KW-0547">Nucleotide-binding</keyword>
<dbReference type="EC" id="5.6.1.7" evidence="6"/>
<sequence length="538" mass="56811">MMGKQIRFDDAARESLRRGVDQLAGAVRVTLGPRGRNVVIGHRGGAPTITNDGLTVAREIELENPFENMGAQLVKEVALKTSEAAGDGTTTATVLVHGVVVRGLGAIASGHNPMAVKRGIDRAVQVVVEDLRKQSRQVRDRADVSRVAAVGARADARVGDLIADAMERVGRQGVITVSEGRGMETTLEVVEGVRFDGGYVSPYFVTDADSMDAVLENALVLLADLKLSGVQELLPVLEHAARAGRPLLVVAEDVEGDALATLVVNRLRGTLTSVAVKAPGTAGRRREMLEDLAVLTGARLHAPELGASLEAFRPSDFGRVQRAVVDRDTTTLIEGGGHPREIRDRIAQLERELAASDSDYDRDWLRERLGRLSGGVAVIHVGAPTELAMAERKARVEDALAATRAAVEEGVVPGGGVALLRAQPALETLGLSGAEQVGLEIIRAALEEPARQIAVNAGEEGRLVVERIRSGSGAFGFNALTREFGDLEAFGIVDPAKVARCALQHAASIGALVLTTDAIVVDAPEEEEEEPGPPDGES</sequence>
<reference evidence="9 10" key="1">
    <citation type="journal article" date="2019" name="Nat. Microbiol.">
        <title>Mediterranean grassland soil C-N compound turnover is dependent on rainfall and depth, and is mediated by genomically divergent microorganisms.</title>
        <authorList>
            <person name="Diamond S."/>
            <person name="Andeer P.F."/>
            <person name="Li Z."/>
            <person name="Crits-Christoph A."/>
            <person name="Burstein D."/>
            <person name="Anantharaman K."/>
            <person name="Lane K.R."/>
            <person name="Thomas B.C."/>
            <person name="Pan C."/>
            <person name="Northen T.R."/>
            <person name="Banfield J.F."/>
        </authorList>
    </citation>
    <scope>NUCLEOTIDE SEQUENCE [LARGE SCALE GENOMIC DNA]</scope>
    <source>
        <strain evidence="9">WS_3</strain>
    </source>
</reference>
<dbReference type="Gene3D" id="3.50.7.10">
    <property type="entry name" value="GroEL"/>
    <property type="match status" value="1"/>
</dbReference>
<dbReference type="AlphaFoldDB" id="A0A538SCG4"/>
<dbReference type="GO" id="GO:0051082">
    <property type="term" value="F:unfolded protein binding"/>
    <property type="evidence" value="ECO:0007669"/>
    <property type="project" value="UniProtKB-UniRule"/>
</dbReference>
<evidence type="ECO:0000256" key="6">
    <source>
        <dbReference type="HAMAP-Rule" id="MF_00600"/>
    </source>
</evidence>
<evidence type="ECO:0000313" key="9">
    <source>
        <dbReference type="EMBL" id="TMQ49065.1"/>
    </source>
</evidence>
<dbReference type="Pfam" id="PF00118">
    <property type="entry name" value="Cpn60_TCP1"/>
    <property type="match status" value="1"/>
</dbReference>
<dbReference type="InterPro" id="IPR018370">
    <property type="entry name" value="Chaperonin_Cpn60_CS"/>
</dbReference>
<dbReference type="InterPro" id="IPR027409">
    <property type="entry name" value="GroEL-like_apical_dom_sf"/>
</dbReference>
<dbReference type="Proteomes" id="UP000320184">
    <property type="component" value="Unassembled WGS sequence"/>
</dbReference>
<dbReference type="NCBIfam" id="TIGR02348">
    <property type="entry name" value="GroEL"/>
    <property type="match status" value="1"/>
</dbReference>
<feature type="binding site" evidence="6">
    <location>
        <begin position="478"/>
        <end position="480"/>
    </location>
    <ligand>
        <name>ATP</name>
        <dbReference type="ChEBI" id="CHEBI:30616"/>
    </ligand>
</feature>
<comment type="subcellular location">
    <subcellularLocation>
        <location evidence="6">Cytoplasm</location>
    </subcellularLocation>
</comment>
<keyword evidence="6" id="KW-0963">Cytoplasm</keyword>
<dbReference type="NCBIfam" id="NF009488">
    <property type="entry name" value="PRK12850.1"/>
    <property type="match status" value="1"/>
</dbReference>
<comment type="function">
    <text evidence="6 8">Together with its co-chaperonin GroES, plays an essential role in assisting protein folding. The GroEL-GroES system forms a nano-cage that allows encapsulation of the non-native substrate proteins and provides a physical environment optimized to promote and accelerate protein folding.</text>
</comment>
<comment type="similarity">
    <text evidence="1 6 7">Belongs to the chaperonin (HSP60) family.</text>
</comment>
<dbReference type="NCBIfam" id="NF000592">
    <property type="entry name" value="PRK00013.1"/>
    <property type="match status" value="1"/>
</dbReference>
<protein>
    <recommendedName>
        <fullName evidence="6">Chaperonin GroEL</fullName>
        <ecNumber evidence="6">5.6.1.7</ecNumber>
    </recommendedName>
    <alternativeName>
        <fullName evidence="6">60 kDa chaperonin</fullName>
    </alternativeName>
    <alternativeName>
        <fullName evidence="6">Chaperonin-60</fullName>
        <shortName evidence="6">Cpn60</shortName>
    </alternativeName>
</protein>
<evidence type="ECO:0000256" key="8">
    <source>
        <dbReference type="RuleBase" id="RU000419"/>
    </source>
</evidence>
<gene>
    <name evidence="6 9" type="primary">groL</name>
    <name evidence="6" type="synonym">groEL</name>
    <name evidence="9" type="ORF">E6K73_10570</name>
</gene>
<evidence type="ECO:0000256" key="1">
    <source>
        <dbReference type="ARBA" id="ARBA00006607"/>
    </source>
</evidence>
<evidence type="ECO:0000256" key="2">
    <source>
        <dbReference type="ARBA" id="ARBA00022741"/>
    </source>
</evidence>
<dbReference type="Gene3D" id="1.10.560.10">
    <property type="entry name" value="GroEL-like equatorial domain"/>
    <property type="match status" value="1"/>
</dbReference>
<dbReference type="SUPFAM" id="SSF52029">
    <property type="entry name" value="GroEL apical domain-like"/>
    <property type="match status" value="1"/>
</dbReference>
<feature type="binding site" evidence="6">
    <location>
        <position position="415"/>
    </location>
    <ligand>
        <name>ATP</name>
        <dbReference type="ChEBI" id="CHEBI:30616"/>
    </ligand>
</feature>
<dbReference type="Gene3D" id="3.30.260.10">
    <property type="entry name" value="TCP-1-like chaperonin intermediate domain"/>
    <property type="match status" value="1"/>
</dbReference>
<dbReference type="InterPro" id="IPR001844">
    <property type="entry name" value="Cpn60/GroEL"/>
</dbReference>
<dbReference type="FunFam" id="3.50.7.10:FF:000001">
    <property type="entry name" value="60 kDa chaperonin"/>
    <property type="match status" value="1"/>
</dbReference>
<dbReference type="InterPro" id="IPR002423">
    <property type="entry name" value="Cpn60/GroEL/TCP-1"/>
</dbReference>
<dbReference type="InterPro" id="IPR027410">
    <property type="entry name" value="TCP-1-like_intermed_sf"/>
</dbReference>
<dbReference type="GO" id="GO:0005737">
    <property type="term" value="C:cytoplasm"/>
    <property type="evidence" value="ECO:0007669"/>
    <property type="project" value="UniProtKB-SubCell"/>
</dbReference>
<feature type="binding site" evidence="6">
    <location>
        <begin position="87"/>
        <end position="91"/>
    </location>
    <ligand>
        <name>ATP</name>
        <dbReference type="ChEBI" id="CHEBI:30616"/>
    </ligand>
</feature>
<accession>A0A538SCG4</accession>
<keyword evidence="3 6" id="KW-0067">ATP-binding</keyword>
<evidence type="ECO:0000256" key="5">
    <source>
        <dbReference type="ARBA" id="ARBA00023235"/>
    </source>
</evidence>
<dbReference type="HAMAP" id="MF_00600">
    <property type="entry name" value="CH60"/>
    <property type="match status" value="1"/>
</dbReference>
<dbReference type="NCBIfam" id="NF009489">
    <property type="entry name" value="PRK12851.1"/>
    <property type="match status" value="1"/>
</dbReference>
<dbReference type="SUPFAM" id="SSF54849">
    <property type="entry name" value="GroEL-intermediate domain like"/>
    <property type="match status" value="1"/>
</dbReference>
<dbReference type="PROSITE" id="PS00296">
    <property type="entry name" value="CHAPERONINS_CPN60"/>
    <property type="match status" value="1"/>
</dbReference>
<dbReference type="PRINTS" id="PR00298">
    <property type="entry name" value="CHAPERONIN60"/>
</dbReference>